<dbReference type="SUPFAM" id="SSF48452">
    <property type="entry name" value="TPR-like"/>
    <property type="match status" value="1"/>
</dbReference>
<evidence type="ECO:0000259" key="7">
    <source>
        <dbReference type="Pfam" id="PF14322"/>
    </source>
</evidence>
<dbReference type="Proteomes" id="UP000094313">
    <property type="component" value="Chromosome"/>
</dbReference>
<dbReference type="GO" id="GO:0009279">
    <property type="term" value="C:cell outer membrane"/>
    <property type="evidence" value="ECO:0007669"/>
    <property type="project" value="UniProtKB-SubCell"/>
</dbReference>
<organism evidence="8 9">
    <name type="scientific">Pedobacter steynii</name>
    <dbReference type="NCBI Taxonomy" id="430522"/>
    <lineage>
        <taxon>Bacteria</taxon>
        <taxon>Pseudomonadati</taxon>
        <taxon>Bacteroidota</taxon>
        <taxon>Sphingobacteriia</taxon>
        <taxon>Sphingobacteriales</taxon>
        <taxon>Sphingobacteriaceae</taxon>
        <taxon>Pedobacter</taxon>
    </lineage>
</organism>
<evidence type="ECO:0000256" key="1">
    <source>
        <dbReference type="ARBA" id="ARBA00004442"/>
    </source>
</evidence>
<dbReference type="InterPro" id="IPR012944">
    <property type="entry name" value="SusD_RagB_dom"/>
</dbReference>
<evidence type="ECO:0000256" key="4">
    <source>
        <dbReference type="ARBA" id="ARBA00023136"/>
    </source>
</evidence>
<evidence type="ECO:0000256" key="5">
    <source>
        <dbReference type="ARBA" id="ARBA00023237"/>
    </source>
</evidence>
<evidence type="ECO:0000313" key="9">
    <source>
        <dbReference type="Proteomes" id="UP000094313"/>
    </source>
</evidence>
<feature type="domain" description="RagB/SusD" evidence="6">
    <location>
        <begin position="281"/>
        <end position="540"/>
    </location>
</feature>
<dbReference type="Pfam" id="PF07980">
    <property type="entry name" value="SusD_RagB"/>
    <property type="match status" value="1"/>
</dbReference>
<dbReference type="InterPro" id="IPR011990">
    <property type="entry name" value="TPR-like_helical_dom_sf"/>
</dbReference>
<keyword evidence="5" id="KW-0998">Cell outer membrane</keyword>
<evidence type="ECO:0000256" key="3">
    <source>
        <dbReference type="ARBA" id="ARBA00022729"/>
    </source>
</evidence>
<dbReference type="RefSeq" id="WP_069380740.1">
    <property type="nucleotide sequence ID" value="NZ_CP017141.1"/>
</dbReference>
<keyword evidence="3" id="KW-0732">Signal</keyword>
<dbReference type="Gene3D" id="1.25.40.390">
    <property type="match status" value="1"/>
</dbReference>
<name>A0A1D7QK85_9SPHI</name>
<evidence type="ECO:0000313" key="8">
    <source>
        <dbReference type="EMBL" id="AOM79077.1"/>
    </source>
</evidence>
<gene>
    <name evidence="8" type="ORF">BFS30_19020</name>
</gene>
<evidence type="ECO:0000259" key="6">
    <source>
        <dbReference type="Pfam" id="PF07980"/>
    </source>
</evidence>
<dbReference type="Pfam" id="PF14322">
    <property type="entry name" value="SusD-like_3"/>
    <property type="match status" value="1"/>
</dbReference>
<dbReference type="EMBL" id="CP017141">
    <property type="protein sequence ID" value="AOM79077.1"/>
    <property type="molecule type" value="Genomic_DNA"/>
</dbReference>
<evidence type="ECO:0000256" key="2">
    <source>
        <dbReference type="ARBA" id="ARBA00006275"/>
    </source>
</evidence>
<dbReference type="AlphaFoldDB" id="A0A1D7QK85"/>
<dbReference type="KEGG" id="psty:BFS30_19020"/>
<evidence type="ECO:0008006" key="10">
    <source>
        <dbReference type="Google" id="ProtNLM"/>
    </source>
</evidence>
<proteinExistence type="inferred from homology"/>
<keyword evidence="9" id="KW-1185">Reference proteome</keyword>
<feature type="domain" description="SusD-like N-terminal" evidence="7">
    <location>
        <begin position="93"/>
        <end position="221"/>
    </location>
</feature>
<keyword evidence="4" id="KW-0472">Membrane</keyword>
<dbReference type="CDD" id="cd08977">
    <property type="entry name" value="SusD"/>
    <property type="match status" value="1"/>
</dbReference>
<protein>
    <recommendedName>
        <fullName evidence="10">Starch-binding associating with outer membrane</fullName>
    </recommendedName>
</protein>
<comment type="similarity">
    <text evidence="2">Belongs to the SusD family.</text>
</comment>
<dbReference type="OrthoDB" id="5694214at2"/>
<dbReference type="InterPro" id="IPR033985">
    <property type="entry name" value="SusD-like_N"/>
</dbReference>
<sequence>MKTISICFFSLLLLLNISSCKKGFLERKPLDTYSEQDVWTDLNLIQTFINSKYRALPHFYNWGAAVNGPGLSAASDEGYSKFNYESVFLWNKGEVNPDNLSMDSWSADYGFIRDCNSFFLKIAEVKGEEAIKNRMIGEMKFIRAWCYFNLISRYGGVPLITKVYQLSDPDFLTLRNSYDECMTFVIRELDDAIALLPDSYTGKDLGRITKGAVLALKSRALLYAASPLNNPSNNRAKWQAAADATKAMLDAPGFSLYQGADYKQLFLEKFNPEIILSYGMNGTDWESSLDVMIAPNGYHGWSVYAPSQNLVDDFEMKNGKMITDPASGYDPANPYQNRDPRFNATIIYNGTPFKGRNAEYFKGGLDSPQSPVENWNASLTGYNWRKYADESHDMDATGSTQNWVIFRLAEIYLNYAEAQYELGNEAEARNYLNLVRSRSSVNMPPVTAGSTALLQAIRHEREIELCFEGHRFYDVRRWKIAMVTENKPLRGVNITKNANGSLSYDYFNLQPRKFLEANYLFPIPAYEMQKNTLLIQNPGY</sequence>
<comment type="subcellular location">
    <subcellularLocation>
        <location evidence="1">Cell outer membrane</location>
    </subcellularLocation>
</comment>
<reference evidence="8 9" key="1">
    <citation type="submission" date="2016-08" db="EMBL/GenBank/DDBJ databases">
        <authorList>
            <person name="Seilhamer J.J."/>
        </authorList>
    </citation>
    <scope>NUCLEOTIDE SEQUENCE [LARGE SCALE GENOMIC DNA]</scope>
    <source>
        <strain evidence="8 9">DX4</strain>
    </source>
</reference>
<accession>A0A1D7QK85</accession>